<dbReference type="Pfam" id="PF00271">
    <property type="entry name" value="Helicase_C"/>
    <property type="match status" value="1"/>
</dbReference>
<dbReference type="Gene3D" id="3.40.50.300">
    <property type="entry name" value="P-loop containing nucleotide triphosphate hydrolases"/>
    <property type="match status" value="2"/>
</dbReference>
<proteinExistence type="predicted"/>
<dbReference type="Proteomes" id="UP001292084">
    <property type="component" value="Unassembled WGS sequence"/>
</dbReference>
<dbReference type="GO" id="GO:0004386">
    <property type="term" value="F:helicase activity"/>
    <property type="evidence" value="ECO:0007669"/>
    <property type="project" value="UniProtKB-KW"/>
</dbReference>
<dbReference type="InterPro" id="IPR055227">
    <property type="entry name" value="HRQ1_WHD"/>
</dbReference>
<comment type="caution">
    <text evidence="5">The sequence shown here is derived from an EMBL/GenBank/DDBJ whole genome shotgun (WGS) entry which is preliminary data.</text>
</comment>
<dbReference type="PANTHER" id="PTHR47957">
    <property type="entry name" value="ATP-DEPENDENT HELICASE HRQ1"/>
    <property type="match status" value="1"/>
</dbReference>
<feature type="domain" description="Helicase C-terminal" evidence="4">
    <location>
        <begin position="283"/>
        <end position="441"/>
    </location>
</feature>
<reference evidence="5 6" key="1">
    <citation type="submission" date="2023-12" db="EMBL/GenBank/DDBJ databases">
        <title>Jeotgalibacillus haloalkaliphilus sp. nov., a novel salt-tolerant bacteria, isolated from the estuary of the Fenhe River into the Yellow River.</title>
        <authorList>
            <person name="Li Y."/>
        </authorList>
    </citation>
    <scope>NUCLEOTIDE SEQUENCE [LARGE SCALE GENOMIC DNA]</scope>
    <source>
        <strain evidence="5 6">HH7-29</strain>
    </source>
</reference>
<dbReference type="EMBL" id="JAXQNN010000002">
    <property type="protein sequence ID" value="MDZ5711974.1"/>
    <property type="molecule type" value="Genomic_DNA"/>
</dbReference>
<dbReference type="SMART" id="SM00487">
    <property type="entry name" value="DEXDc"/>
    <property type="match status" value="1"/>
</dbReference>
<dbReference type="Pfam" id="PF09369">
    <property type="entry name" value="MZB"/>
    <property type="match status" value="1"/>
</dbReference>
<keyword evidence="5" id="KW-0378">Hydrolase</keyword>
<name>A0ABU5KLG0_9BACL</name>
<evidence type="ECO:0000259" key="3">
    <source>
        <dbReference type="PROSITE" id="PS51192"/>
    </source>
</evidence>
<evidence type="ECO:0000259" key="4">
    <source>
        <dbReference type="PROSITE" id="PS51194"/>
    </source>
</evidence>
<evidence type="ECO:0000313" key="5">
    <source>
        <dbReference type="EMBL" id="MDZ5711974.1"/>
    </source>
</evidence>
<dbReference type="SMART" id="SM00490">
    <property type="entry name" value="HELICc"/>
    <property type="match status" value="1"/>
</dbReference>
<keyword evidence="6" id="KW-1185">Reference proteome</keyword>
<dbReference type="CDD" id="cd17923">
    <property type="entry name" value="DEXHc_Hrq1-like"/>
    <property type="match status" value="1"/>
</dbReference>
<dbReference type="CDD" id="cd18797">
    <property type="entry name" value="SF2_C_Hrq"/>
    <property type="match status" value="1"/>
</dbReference>
<evidence type="ECO:0000256" key="2">
    <source>
        <dbReference type="ARBA" id="ARBA00022840"/>
    </source>
</evidence>
<dbReference type="InterPro" id="IPR011545">
    <property type="entry name" value="DEAD/DEAH_box_helicase_dom"/>
</dbReference>
<accession>A0ABU5KLG0</accession>
<evidence type="ECO:0000313" key="6">
    <source>
        <dbReference type="Proteomes" id="UP001292084"/>
    </source>
</evidence>
<dbReference type="Pfam" id="PF22982">
    <property type="entry name" value="WHD_HRQ1"/>
    <property type="match status" value="1"/>
</dbReference>
<dbReference type="PANTHER" id="PTHR47957:SF3">
    <property type="entry name" value="ATP-DEPENDENT HELICASE HRQ1"/>
    <property type="match status" value="1"/>
</dbReference>
<dbReference type="SUPFAM" id="SSF52540">
    <property type="entry name" value="P-loop containing nucleoside triphosphate hydrolases"/>
    <property type="match status" value="2"/>
</dbReference>
<feature type="domain" description="Helicase ATP-binding" evidence="3">
    <location>
        <begin position="67"/>
        <end position="247"/>
    </location>
</feature>
<dbReference type="PROSITE" id="PS51194">
    <property type="entry name" value="HELICASE_CTER"/>
    <property type="match status" value="1"/>
</dbReference>
<dbReference type="InterPro" id="IPR027417">
    <property type="entry name" value="P-loop_NTPase"/>
</dbReference>
<dbReference type="Pfam" id="PF00270">
    <property type="entry name" value="DEAD"/>
    <property type="match status" value="1"/>
</dbReference>
<dbReference type="InterPro" id="IPR001650">
    <property type="entry name" value="Helicase_C-like"/>
</dbReference>
<dbReference type="InterPro" id="IPR018973">
    <property type="entry name" value="MZB"/>
</dbReference>
<evidence type="ECO:0000256" key="1">
    <source>
        <dbReference type="ARBA" id="ARBA00022741"/>
    </source>
</evidence>
<dbReference type="PROSITE" id="PS51192">
    <property type="entry name" value="HELICASE_ATP_BIND_1"/>
    <property type="match status" value="1"/>
</dbReference>
<keyword evidence="1" id="KW-0547">Nucleotide-binding</keyword>
<dbReference type="GO" id="GO:0016787">
    <property type="term" value="F:hydrolase activity"/>
    <property type="evidence" value="ECO:0007669"/>
    <property type="project" value="UniProtKB-KW"/>
</dbReference>
<dbReference type="RefSeq" id="WP_322420971.1">
    <property type="nucleotide sequence ID" value="NZ_JAXQNN010000002.1"/>
</dbReference>
<dbReference type="EC" id="3.6.4.-" evidence="5"/>
<dbReference type="InterPro" id="IPR014001">
    <property type="entry name" value="Helicase_ATP-bd"/>
</dbReference>
<organism evidence="5 6">
    <name type="scientific">Jeotgalibacillus haloalkalitolerans</name>
    <dbReference type="NCBI Taxonomy" id="3104292"/>
    <lineage>
        <taxon>Bacteria</taxon>
        <taxon>Bacillati</taxon>
        <taxon>Bacillota</taxon>
        <taxon>Bacilli</taxon>
        <taxon>Bacillales</taxon>
        <taxon>Caryophanaceae</taxon>
        <taxon>Jeotgalibacillus</taxon>
    </lineage>
</organism>
<keyword evidence="5" id="KW-0347">Helicase</keyword>
<gene>
    <name evidence="5" type="ORF">UFB30_07025</name>
</gene>
<protein>
    <submittedName>
        <fullName evidence="5">DEAD/DEAH box helicase</fullName>
        <ecNumber evidence="5">3.6.4.-</ecNumber>
    </submittedName>
</protein>
<sequence>MRKKTLSEIAESFRENRDISEQIIKWHTIEPKEAVYAPLPDLVHPDLQKALERRGIGRLYSHQAEAFEAVSNGRSITAVTPTASGKTLCYNLPVIHQIMNDHHSRALYIFPTKALAQDQKTELNELLELAEASINSYTYDGDTPAGIRQKVRKAGHIVITNPDMLHSAILPHHTKWVSLFENLKYVVIDELHIYRGVFGSHVANVIKRLKRICKFYGSDPIFICTSATIANPKELAENLTGKEMKLIDQNGAPSAKKHFVFYNPPVVNHQMNIRRSATLEVRRIAGLLLKEKIQTIVFARSRVRVEIILTYLQELVKNELGPKSIRGYRGGYLPTQRREIEKGLRTGDVYGVVSTNALELGVDIGQLQACVMTGYPGTIASAWQQAGRAGRRQGEALIIMVASSSPLDQFVIQHPDYFLESSPETARINPENIIIMLDHLKCAAFELPFEKDELFGEIDPTDLLEYLTEERVLHFSGNKWHWMNDAFPAHNISLRSASQENVVIIDQTETASHKVLGEMDRFSAMTLLHDEAIYLHQGVQYQVEFLDWEEKKAFVREVEVDYYTDANLAVQLSVLEEDKCKETAAARVSYGDVSVRAMATIFKKIKFDTHENIGSGPIDLPEEELHTSAAWFALSEDLNDMTDERIEQGMIGAAHALKAIVPVHVMCDPQDIQITPQVKAVHNQLPTIFIYDRYPGGIGLSEKVYETGGRLIREAASLVKRCSCEEGCPSCVGTEISFTGGKKDAYALLTLFAEAMES</sequence>
<keyword evidence="2" id="KW-0067">ATP-binding</keyword>